<dbReference type="EMBL" id="MDEE01000018">
    <property type="protein sequence ID" value="PPU55525.1"/>
    <property type="molecule type" value="Genomic_DNA"/>
</dbReference>
<sequence>MSVAPGSSWPGAFLSRVHGGDRRALQLRSVVMHPEAPSITHTNPHALPAPAQHWHRIVLARDWDALPALLDAQVTYHTPAQLEPLRGRQAVTDVLRLVFSAFDSFAYLRSFAGEDGHALEFTARVGDSTLFGIDLVRFDADGKLVELVVMLRPREGLDALGAALARRAQHGDAQAE</sequence>
<comment type="caution">
    <text evidence="2">The sequence shown here is derived from an EMBL/GenBank/DDBJ whole genome shotgun (WGS) entry which is preliminary data.</text>
</comment>
<dbReference type="Gene3D" id="3.10.450.50">
    <property type="match status" value="1"/>
</dbReference>
<evidence type="ECO:0000259" key="1">
    <source>
        <dbReference type="Pfam" id="PF12680"/>
    </source>
</evidence>
<organism evidence="2 3">
    <name type="scientific">Xanthomonas dyei</name>
    <dbReference type="NCBI Taxonomy" id="743699"/>
    <lineage>
        <taxon>Bacteria</taxon>
        <taxon>Pseudomonadati</taxon>
        <taxon>Pseudomonadota</taxon>
        <taxon>Gammaproteobacteria</taxon>
        <taxon>Lysobacterales</taxon>
        <taxon>Lysobacteraceae</taxon>
        <taxon>Xanthomonas</taxon>
    </lineage>
</organism>
<dbReference type="AlphaFoldDB" id="A0A2S7C1R9"/>
<gene>
    <name evidence="2" type="ORF">XdyCFBP7245_13145</name>
</gene>
<evidence type="ECO:0000313" key="2">
    <source>
        <dbReference type="EMBL" id="PPU55525.1"/>
    </source>
</evidence>
<name>A0A2S7C1R9_9XANT</name>
<dbReference type="Proteomes" id="UP000238908">
    <property type="component" value="Unassembled WGS sequence"/>
</dbReference>
<protein>
    <recommendedName>
        <fullName evidence="1">SnoaL-like domain-containing protein</fullName>
    </recommendedName>
</protein>
<evidence type="ECO:0000313" key="3">
    <source>
        <dbReference type="Proteomes" id="UP000238908"/>
    </source>
</evidence>
<dbReference type="InterPro" id="IPR032710">
    <property type="entry name" value="NTF2-like_dom_sf"/>
</dbReference>
<dbReference type="InterPro" id="IPR037401">
    <property type="entry name" value="SnoaL-like"/>
</dbReference>
<accession>A0A2S7C1R9</accession>
<dbReference type="Pfam" id="PF12680">
    <property type="entry name" value="SnoaL_2"/>
    <property type="match status" value="1"/>
</dbReference>
<reference evidence="2 3" key="1">
    <citation type="submission" date="2016-08" db="EMBL/GenBank/DDBJ databases">
        <authorList>
            <person name="Seilhamer J.J."/>
        </authorList>
    </citation>
    <scope>NUCLEOTIDE SEQUENCE [LARGE SCALE GENOMIC DNA]</scope>
    <source>
        <strain evidence="2 3">CFBP7245</strain>
    </source>
</reference>
<feature type="domain" description="SnoaL-like" evidence="1">
    <location>
        <begin position="52"/>
        <end position="146"/>
    </location>
</feature>
<proteinExistence type="predicted"/>
<dbReference type="SUPFAM" id="SSF54427">
    <property type="entry name" value="NTF2-like"/>
    <property type="match status" value="1"/>
</dbReference>